<organism evidence="1 2">
    <name type="scientific">Entomophthora muscae</name>
    <dbReference type="NCBI Taxonomy" id="34485"/>
    <lineage>
        <taxon>Eukaryota</taxon>
        <taxon>Fungi</taxon>
        <taxon>Fungi incertae sedis</taxon>
        <taxon>Zoopagomycota</taxon>
        <taxon>Entomophthoromycotina</taxon>
        <taxon>Entomophthoromycetes</taxon>
        <taxon>Entomophthorales</taxon>
        <taxon>Entomophthoraceae</taxon>
        <taxon>Entomophthora</taxon>
    </lineage>
</organism>
<comment type="caution">
    <text evidence="1">The sequence shown here is derived from an EMBL/GenBank/DDBJ whole genome shotgun (WGS) entry which is preliminary data.</text>
</comment>
<name>A0ACC2S909_9FUNG</name>
<accession>A0ACC2S909</accession>
<evidence type="ECO:0000313" key="2">
    <source>
        <dbReference type="Proteomes" id="UP001165960"/>
    </source>
</evidence>
<dbReference type="Proteomes" id="UP001165960">
    <property type="component" value="Unassembled WGS sequence"/>
</dbReference>
<reference evidence="1" key="1">
    <citation type="submission" date="2022-04" db="EMBL/GenBank/DDBJ databases">
        <title>Genome of the entomopathogenic fungus Entomophthora muscae.</title>
        <authorList>
            <person name="Elya C."/>
            <person name="Lovett B.R."/>
            <person name="Lee E."/>
            <person name="Macias A.M."/>
            <person name="Hajek A.E."/>
            <person name="De Bivort B.L."/>
            <person name="Kasson M.T."/>
            <person name="De Fine Licht H.H."/>
            <person name="Stajich J.E."/>
        </authorList>
    </citation>
    <scope>NUCLEOTIDE SEQUENCE</scope>
    <source>
        <strain evidence="1">Berkeley</strain>
    </source>
</reference>
<gene>
    <name evidence="1" type="ORF">DSO57_1007814</name>
</gene>
<dbReference type="EMBL" id="QTSX02005703">
    <property type="protein sequence ID" value="KAJ9058876.1"/>
    <property type="molecule type" value="Genomic_DNA"/>
</dbReference>
<protein>
    <submittedName>
        <fullName evidence="1">Uncharacterized protein</fullName>
    </submittedName>
</protein>
<proteinExistence type="predicted"/>
<evidence type="ECO:0000313" key="1">
    <source>
        <dbReference type="EMBL" id="KAJ9058876.1"/>
    </source>
</evidence>
<keyword evidence="2" id="KW-1185">Reference proteome</keyword>
<sequence>MKLITLAIAIAQSSLGFRQETFGLKSSCPVLEGCTMKKFDTCCVSKMGIILYSLQWVDATGPADKFTVHGFWPDRCDGTQAPRSGCDSSRHYHNLVDHLSSLNSTLVEQMQKNWPSYTGNNPSFWTHEWNKHGTCVSTLEPHCYSEYKKYEDAHDFFVIVMDLYRKYDYAASLKKAGIVPGRSYRRDSIIKAIQDDTGLHVALTCRGRNLREVRTWFQAVGRDGLKPIPSQSHSSCPVTINFQKKAHMRKLSTPALGKELVLQTTEAKYSLQTSK</sequence>